<dbReference type="InterPro" id="IPR029062">
    <property type="entry name" value="Class_I_gatase-like"/>
</dbReference>
<dbReference type="AlphaFoldDB" id="A0A1G9AKS7"/>
<dbReference type="Proteomes" id="UP000198694">
    <property type="component" value="Unassembled WGS sequence"/>
</dbReference>
<protein>
    <submittedName>
        <fullName evidence="4">DNA/RNA endonuclease YhcR, contains UshA esterase domain</fullName>
    </submittedName>
</protein>
<feature type="signal peptide" evidence="2">
    <location>
        <begin position="1"/>
        <end position="33"/>
    </location>
</feature>
<accession>A0A1G9AKS7</accession>
<evidence type="ECO:0000256" key="1">
    <source>
        <dbReference type="SAM" id="Coils"/>
    </source>
</evidence>
<dbReference type="InterPro" id="IPR039975">
    <property type="entry name" value="IFT52"/>
</dbReference>
<dbReference type="CDD" id="cd04486">
    <property type="entry name" value="YhcR_OBF_like"/>
    <property type="match status" value="1"/>
</dbReference>
<dbReference type="RefSeq" id="WP_093214839.1">
    <property type="nucleotide sequence ID" value="NZ_FNFL01000004.1"/>
</dbReference>
<evidence type="ECO:0000313" key="4">
    <source>
        <dbReference type="EMBL" id="SDK27434.1"/>
    </source>
</evidence>
<dbReference type="PANTHER" id="PTHR12969">
    <property type="entry name" value="NGD5/OSM-6/IFT52"/>
    <property type="match status" value="1"/>
</dbReference>
<dbReference type="SUPFAM" id="SSF52317">
    <property type="entry name" value="Class I glutamine amidotransferase-like"/>
    <property type="match status" value="1"/>
</dbReference>
<keyword evidence="4" id="KW-0378">Hydrolase</keyword>
<feature type="domain" description="DUF5689" evidence="3">
    <location>
        <begin position="774"/>
        <end position="902"/>
    </location>
</feature>
<keyword evidence="4" id="KW-0255">Endonuclease</keyword>
<evidence type="ECO:0000256" key="2">
    <source>
        <dbReference type="SAM" id="SignalP"/>
    </source>
</evidence>
<feature type="coiled-coil region" evidence="1">
    <location>
        <begin position="926"/>
        <end position="953"/>
    </location>
</feature>
<evidence type="ECO:0000313" key="5">
    <source>
        <dbReference type="Proteomes" id="UP000198694"/>
    </source>
</evidence>
<dbReference type="STRING" id="407036.SAMN05216243_2558"/>
<dbReference type="InterPro" id="IPR043744">
    <property type="entry name" value="DUF5689"/>
</dbReference>
<keyword evidence="1" id="KW-0175">Coiled coil</keyword>
<dbReference type="EMBL" id="FNFL01000004">
    <property type="protein sequence ID" value="SDK27434.1"/>
    <property type="molecule type" value="Genomic_DNA"/>
</dbReference>
<reference evidence="4 5" key="1">
    <citation type="submission" date="2016-10" db="EMBL/GenBank/DDBJ databases">
        <authorList>
            <person name="de Groot N.N."/>
        </authorList>
    </citation>
    <scope>NUCLEOTIDE SEQUENCE [LARGE SCALE GENOMIC DNA]</scope>
    <source>
        <strain evidence="4 5">CGMCC 1.6502</strain>
    </source>
</reference>
<keyword evidence="2" id="KW-0732">Signal</keyword>
<keyword evidence="5" id="KW-1185">Reference proteome</keyword>
<dbReference type="Pfam" id="PF18942">
    <property type="entry name" value="DUF5689"/>
    <property type="match status" value="1"/>
</dbReference>
<dbReference type="OrthoDB" id="9801679at2"/>
<dbReference type="PANTHER" id="PTHR12969:SF7">
    <property type="entry name" value="INTRAFLAGELLAR TRANSPORT PROTEIN 52 HOMOLOG"/>
    <property type="match status" value="1"/>
</dbReference>
<dbReference type="Gene3D" id="3.40.50.880">
    <property type="match status" value="1"/>
</dbReference>
<dbReference type="GO" id="GO:0004519">
    <property type="term" value="F:endonuclease activity"/>
    <property type="evidence" value="ECO:0007669"/>
    <property type="project" value="UniProtKB-KW"/>
</dbReference>
<gene>
    <name evidence="4" type="ORF">SAMN05216243_2558</name>
</gene>
<evidence type="ECO:0000259" key="3">
    <source>
        <dbReference type="Pfam" id="PF18942"/>
    </source>
</evidence>
<feature type="chain" id="PRO_5011621011" evidence="2">
    <location>
        <begin position="34"/>
        <end position="974"/>
    </location>
</feature>
<name>A0A1G9AKS7_9BACI</name>
<sequence length="974" mass="106746">MGNLVFKKFLYLLTVLLAFGLLQGLAVAGTAQAEGLPITSVDAPAPVIEPAVVNDNNDTKVLFDNTHGQTAGAADWVINGAFSDFGQAIAGEGYYVKELRQTTPITYEDLSDYQVFVIPEANIPYKDSEQDAILNFVENGGSVFYIADHYNADRNLNRWDSAEIFNDYRRGAFDDPDKGFREDEINAEAMQGVSNSDWLSDHFGVRFRFNAIGDGVANDITAPNESFGVTEGVEGVAFHAGATIAITDPSKAKGLVYVPEGVSSWGPAVDQGVYNGGGRDEGAFVAISKVGQGKAAFIGDSSPVEDRTPVYLREDNGNTKTTYDGFKEADDGVLLTNLINWLAEQEDYQNLEGQGIELDQPTELHDFEIPENSTEPETEPWNNPPSGYKWYDRTTFQPGSYGSEEEAVNPTYSLVYQDTLPGDMQEFQIRLTGEQLERFSTTSDFRLGIYLDGGTQVGQFSLDGEHWTSNYGYSDYFELTADDQGTASETLFVRIKAGVSGEANLRVKKGSANLITETVTIDPDVEPEELPEEDTPELPEASAINLIRQMEDGQQVSAQGTIVSEPGLYGAQGFYLQDETGGIYVYQSQDGLQAGDIVSVSGELTTYNTEKEIINPTIKKIEAKDVPEPKIVDELSEANQGQLVRMNGVTIQNIRAAGSSFEFDAVTELGTTTVRVDGRTGITLDKFPYAEGDTTDLTGISAIWQGNFQLKPRSFGDLNYVHKLAEVRELGSNQQVTVQGTVTTAAGLWGAQAFYIQDQTGGLYVYQTEKDVKQGDLVQLSGTTAIYNGELELVDISSFEILGTDSLPDPVIVAPDALKEYQGMLVKVNMIEITELHEADNYGTTEFTAVNSAGESVVVRLDNRTGTDYDSFPYQDGDTVSIKGIASVFNDTYQLKPRNIDDLSKVDSSTLEQLVKQSEIHPRGIKQAILAKLKNAENKNKHYNKLIHFIENQPDKHIGSELKAELIHMIKVIQ</sequence>
<organism evidence="4 5">
    <name type="scientific">Sediminibacillus albus</name>
    <dbReference type="NCBI Taxonomy" id="407036"/>
    <lineage>
        <taxon>Bacteria</taxon>
        <taxon>Bacillati</taxon>
        <taxon>Bacillota</taxon>
        <taxon>Bacilli</taxon>
        <taxon>Bacillales</taxon>
        <taxon>Bacillaceae</taxon>
        <taxon>Sediminibacillus</taxon>
    </lineage>
</organism>
<keyword evidence="4" id="KW-0540">Nuclease</keyword>
<proteinExistence type="predicted"/>